<evidence type="ECO:0000256" key="2">
    <source>
        <dbReference type="ARBA" id="ARBA00023125"/>
    </source>
</evidence>
<dbReference type="PROSITE" id="PS50977">
    <property type="entry name" value="HTH_TETR_2"/>
    <property type="match status" value="1"/>
</dbReference>
<sequence>MRSIPAADATTVARIRAAAVARFGRHGFARTSVREIASDAGVSAGLVIHHFGSKEGLRRACDEWMVAQLIGEKARLGDTEVASTIREWLDDPGRFRGYLDYVGMMLADGTGGGDRLFDLLLAETRAMLEEGVASGAMRESSDPELRAVLVTVHGLAPLLLREHLARVLGAPLDDPATVRRMTLPTLELYTHGLYADTRILDAARSAIADVGDGHAVAHPEAAVPADRVRSDKGPGNPNQDPDPPTGDDAARH</sequence>
<feature type="region of interest" description="Disordered" evidence="5">
    <location>
        <begin position="218"/>
        <end position="252"/>
    </location>
</feature>
<dbReference type="InterPro" id="IPR009057">
    <property type="entry name" value="Homeodomain-like_sf"/>
</dbReference>
<evidence type="ECO:0000313" key="7">
    <source>
        <dbReference type="EMBL" id="MDR5693092.1"/>
    </source>
</evidence>
<dbReference type="Pfam" id="PF17933">
    <property type="entry name" value="TetR_C_25"/>
    <property type="match status" value="1"/>
</dbReference>
<dbReference type="InterPro" id="IPR050109">
    <property type="entry name" value="HTH-type_TetR-like_transc_reg"/>
</dbReference>
<keyword evidence="2 4" id="KW-0238">DNA-binding</keyword>
<dbReference type="RefSeq" id="WP_310521429.1">
    <property type="nucleotide sequence ID" value="NZ_BAABBS010000003.1"/>
</dbReference>
<proteinExistence type="predicted"/>
<dbReference type="Gene3D" id="1.10.357.10">
    <property type="entry name" value="Tetracycline Repressor, domain 2"/>
    <property type="match status" value="1"/>
</dbReference>
<dbReference type="Pfam" id="PF00440">
    <property type="entry name" value="TetR_N"/>
    <property type="match status" value="1"/>
</dbReference>
<evidence type="ECO:0000256" key="1">
    <source>
        <dbReference type="ARBA" id="ARBA00023015"/>
    </source>
</evidence>
<reference evidence="8" key="1">
    <citation type="submission" date="2023-07" db="EMBL/GenBank/DDBJ databases">
        <title>Description of three actinobacteria isolated from air of manufacturing shop in a pharmaceutical factory.</title>
        <authorList>
            <person name="Zhang D.-F."/>
        </authorList>
    </citation>
    <scope>NUCLEOTIDE SEQUENCE [LARGE SCALE GENOMIC DNA]</scope>
    <source>
        <strain evidence="8">CCTCC AB 2011122</strain>
    </source>
</reference>
<dbReference type="PANTHER" id="PTHR30055:SF234">
    <property type="entry name" value="HTH-TYPE TRANSCRIPTIONAL REGULATOR BETI"/>
    <property type="match status" value="1"/>
</dbReference>
<dbReference type="SUPFAM" id="SSF46689">
    <property type="entry name" value="Homeodomain-like"/>
    <property type="match status" value="1"/>
</dbReference>
<dbReference type="PRINTS" id="PR00455">
    <property type="entry name" value="HTHTETR"/>
</dbReference>
<keyword evidence="1" id="KW-0805">Transcription regulation</keyword>
<dbReference type="PANTHER" id="PTHR30055">
    <property type="entry name" value="HTH-TYPE TRANSCRIPTIONAL REGULATOR RUTR"/>
    <property type="match status" value="1"/>
</dbReference>
<gene>
    <name evidence="7" type="ORF">RH861_13545</name>
</gene>
<evidence type="ECO:0000256" key="5">
    <source>
        <dbReference type="SAM" id="MobiDB-lite"/>
    </source>
</evidence>
<dbReference type="Proteomes" id="UP001260072">
    <property type="component" value="Unassembled WGS sequence"/>
</dbReference>
<evidence type="ECO:0000256" key="3">
    <source>
        <dbReference type="ARBA" id="ARBA00023163"/>
    </source>
</evidence>
<dbReference type="EMBL" id="JAVKGS010000004">
    <property type="protein sequence ID" value="MDR5693092.1"/>
    <property type="molecule type" value="Genomic_DNA"/>
</dbReference>
<evidence type="ECO:0000256" key="4">
    <source>
        <dbReference type="PROSITE-ProRule" id="PRU00335"/>
    </source>
</evidence>
<evidence type="ECO:0000259" key="6">
    <source>
        <dbReference type="PROSITE" id="PS50977"/>
    </source>
</evidence>
<organism evidence="7 8">
    <name type="scientific">Agromyces indicus</name>
    <dbReference type="NCBI Taxonomy" id="758919"/>
    <lineage>
        <taxon>Bacteria</taxon>
        <taxon>Bacillati</taxon>
        <taxon>Actinomycetota</taxon>
        <taxon>Actinomycetes</taxon>
        <taxon>Micrococcales</taxon>
        <taxon>Microbacteriaceae</taxon>
        <taxon>Agromyces</taxon>
    </lineage>
</organism>
<keyword evidence="3" id="KW-0804">Transcription</keyword>
<evidence type="ECO:0000313" key="8">
    <source>
        <dbReference type="Proteomes" id="UP001260072"/>
    </source>
</evidence>
<keyword evidence="8" id="KW-1185">Reference proteome</keyword>
<feature type="DNA-binding region" description="H-T-H motif" evidence="4">
    <location>
        <begin position="32"/>
        <end position="51"/>
    </location>
</feature>
<dbReference type="InterPro" id="IPR041484">
    <property type="entry name" value="TetR_C_25"/>
</dbReference>
<feature type="domain" description="HTH tetR-type" evidence="6">
    <location>
        <begin position="9"/>
        <end position="69"/>
    </location>
</feature>
<dbReference type="InterPro" id="IPR001647">
    <property type="entry name" value="HTH_TetR"/>
</dbReference>
<name>A0ABU1FMV3_9MICO</name>
<accession>A0ABU1FMV3</accession>
<comment type="caution">
    <text evidence="7">The sequence shown here is derived from an EMBL/GenBank/DDBJ whole genome shotgun (WGS) entry which is preliminary data.</text>
</comment>
<protein>
    <submittedName>
        <fullName evidence="7">TetR family transcriptional regulator</fullName>
    </submittedName>
</protein>